<evidence type="ECO:0000313" key="11">
    <source>
        <dbReference type="EMBL" id="RKR89074.1"/>
    </source>
</evidence>
<feature type="domain" description="Protein kinase" evidence="10">
    <location>
        <begin position="13"/>
        <end position="271"/>
    </location>
</feature>
<dbReference type="SMART" id="SM00220">
    <property type="entry name" value="S_TKc"/>
    <property type="match status" value="1"/>
</dbReference>
<proteinExistence type="predicted"/>
<keyword evidence="3" id="KW-0808">Transferase</keyword>
<keyword evidence="2 11" id="KW-0723">Serine/threonine-protein kinase</keyword>
<dbReference type="Gene3D" id="2.80.10.50">
    <property type="match status" value="1"/>
</dbReference>
<dbReference type="GO" id="GO:0005524">
    <property type="term" value="F:ATP binding"/>
    <property type="evidence" value="ECO:0007669"/>
    <property type="project" value="UniProtKB-UniRule"/>
</dbReference>
<evidence type="ECO:0000256" key="9">
    <source>
        <dbReference type="SAM" id="Phobius"/>
    </source>
</evidence>
<name>A0A495JL53_9ACTN</name>
<organism evidence="11 12">
    <name type="scientific">Micromonospora pisi</name>
    <dbReference type="NCBI Taxonomy" id="589240"/>
    <lineage>
        <taxon>Bacteria</taxon>
        <taxon>Bacillati</taxon>
        <taxon>Actinomycetota</taxon>
        <taxon>Actinomycetes</taxon>
        <taxon>Micromonosporales</taxon>
        <taxon>Micromonosporaceae</taxon>
        <taxon>Micromonospora</taxon>
    </lineage>
</organism>
<dbReference type="InterPro" id="IPR008271">
    <property type="entry name" value="Ser/Thr_kinase_AS"/>
</dbReference>
<keyword evidence="12" id="KW-1185">Reference proteome</keyword>
<dbReference type="Pfam" id="PF00069">
    <property type="entry name" value="Pkinase"/>
    <property type="match status" value="1"/>
</dbReference>
<dbReference type="InterPro" id="IPR017441">
    <property type="entry name" value="Protein_kinase_ATP_BS"/>
</dbReference>
<keyword evidence="4 7" id="KW-0547">Nucleotide-binding</keyword>
<dbReference type="RefSeq" id="WP_170208602.1">
    <property type="nucleotide sequence ID" value="NZ_RBKT01000001.1"/>
</dbReference>
<dbReference type="PANTHER" id="PTHR43289">
    <property type="entry name" value="MITOGEN-ACTIVATED PROTEIN KINASE KINASE KINASE 20-RELATED"/>
    <property type="match status" value="1"/>
</dbReference>
<evidence type="ECO:0000259" key="10">
    <source>
        <dbReference type="PROSITE" id="PS50011"/>
    </source>
</evidence>
<feature type="binding site" evidence="7">
    <location>
        <position position="42"/>
    </location>
    <ligand>
        <name>ATP</name>
        <dbReference type="ChEBI" id="CHEBI:30616"/>
    </ligand>
</feature>
<keyword evidence="6 7" id="KW-0067">ATP-binding</keyword>
<evidence type="ECO:0000313" key="12">
    <source>
        <dbReference type="Proteomes" id="UP000277671"/>
    </source>
</evidence>
<feature type="region of interest" description="Disordered" evidence="8">
    <location>
        <begin position="497"/>
        <end position="523"/>
    </location>
</feature>
<reference evidence="11 12" key="1">
    <citation type="submission" date="2018-10" db="EMBL/GenBank/DDBJ databases">
        <title>Sequencing the genomes of 1000 actinobacteria strains.</title>
        <authorList>
            <person name="Klenk H.-P."/>
        </authorList>
    </citation>
    <scope>NUCLEOTIDE SEQUENCE [LARGE SCALE GENOMIC DNA]</scope>
    <source>
        <strain evidence="11 12">DSM 45175</strain>
    </source>
</reference>
<accession>A0A495JL53</accession>
<feature type="transmembrane region" description="Helical" evidence="9">
    <location>
        <begin position="393"/>
        <end position="414"/>
    </location>
</feature>
<dbReference type="SUPFAM" id="SSF56112">
    <property type="entry name" value="Protein kinase-like (PK-like)"/>
    <property type="match status" value="1"/>
</dbReference>
<feature type="region of interest" description="Disordered" evidence="8">
    <location>
        <begin position="597"/>
        <end position="624"/>
    </location>
</feature>
<keyword evidence="9" id="KW-1133">Transmembrane helix</keyword>
<evidence type="ECO:0000256" key="2">
    <source>
        <dbReference type="ARBA" id="ARBA00022527"/>
    </source>
</evidence>
<dbReference type="EC" id="2.7.11.1" evidence="1"/>
<evidence type="ECO:0000256" key="1">
    <source>
        <dbReference type="ARBA" id="ARBA00012513"/>
    </source>
</evidence>
<dbReference type="InterPro" id="IPR000772">
    <property type="entry name" value="Ricin_B_lectin"/>
</dbReference>
<dbReference type="Gene3D" id="1.10.510.10">
    <property type="entry name" value="Transferase(Phosphotransferase) domain 1"/>
    <property type="match status" value="1"/>
</dbReference>
<dbReference type="CDD" id="cd14014">
    <property type="entry name" value="STKc_PknB_like"/>
    <property type="match status" value="1"/>
</dbReference>
<comment type="caution">
    <text evidence="11">The sequence shown here is derived from an EMBL/GenBank/DDBJ whole genome shotgun (WGS) entry which is preliminary data.</text>
</comment>
<dbReference type="PROSITE" id="PS50231">
    <property type="entry name" value="RICIN_B_LECTIN"/>
    <property type="match status" value="1"/>
</dbReference>
<dbReference type="InterPro" id="IPR011009">
    <property type="entry name" value="Kinase-like_dom_sf"/>
</dbReference>
<dbReference type="PROSITE" id="PS00108">
    <property type="entry name" value="PROTEIN_KINASE_ST"/>
    <property type="match status" value="1"/>
</dbReference>
<keyword evidence="9" id="KW-0472">Membrane</keyword>
<dbReference type="InterPro" id="IPR035992">
    <property type="entry name" value="Ricin_B-like_lectins"/>
</dbReference>
<feature type="compositionally biased region" description="Low complexity" evidence="8">
    <location>
        <begin position="599"/>
        <end position="611"/>
    </location>
</feature>
<dbReference type="Pfam" id="PF00652">
    <property type="entry name" value="Ricin_B_lectin"/>
    <property type="match status" value="1"/>
</dbReference>
<dbReference type="CDD" id="cd00161">
    <property type="entry name" value="beta-trefoil_Ricin-like"/>
    <property type="match status" value="1"/>
</dbReference>
<feature type="compositionally biased region" description="Low complexity" evidence="8">
    <location>
        <begin position="443"/>
        <end position="458"/>
    </location>
</feature>
<evidence type="ECO:0000256" key="4">
    <source>
        <dbReference type="ARBA" id="ARBA00022741"/>
    </source>
</evidence>
<sequence>MGEKLPRHITDRYVLVERIGQGGMGRVWRARDEMLQRDVAVKEIVPPPGLTDQARAELRERSLREARAIARLSHPNAVQVFDVLTSDGEPWIVMEYIPSRSLDAAINTEGPLSPIRAAKIGLGVLGALRAAHQSGIMHRDVKPANILLADDGRIVLTDFGLATAVEDTNLTLSGVVLGSPAYVAPERAMSGIVGVEGDLWSLGATLFAAVEGRSPYARPSSLMSLTALATEPPPVAERAGPLAPVLEGLLRKDPVERMDVESTERLLRDILQEPPNEPPKVGWTEPEYGRQRPRPALSFVMAPGLSQSPTPGRDEESATAAPPAVEATDTGWSGDTGRADSAGSTESGGWPGGFGTTADSGAGPDADTGAEAEAGWNAEEVTPATRIRNARRVWLVGALAAVVLLGIAVAVPLVNREQSAAMSSDSSEPGAAGTDQVTPPTSPGSTPAATGGPLPALTWSSHRDSAGFTVPVPNGWRIQREGARVEFREPTGQRLLAITPTTSPKPDPLAELTSRERSRPTDGQFQGYQRIALASADYYLGAADWEWTYRTNTKDVIHVRQRDVITGKQQGYTIFWATPDSGWKASESAFQRIVTGFRPAPTSTPTATPESTKPRVDPSVKPSTTPNLPRYQLVGVASNRCLDISNPVSVSPVRLRIWDCGARGDRNQSWSFPADGTVRLLDRCMEVANGSRENAAVIQWATCTGGAAQRFTLNAQQQLVNVGSGKCLDVQDMVNDNGGVLQQFTCNNGALHQKWKRV</sequence>
<dbReference type="AlphaFoldDB" id="A0A495JL53"/>
<gene>
    <name evidence="11" type="ORF">BDK92_3411</name>
</gene>
<dbReference type="PANTHER" id="PTHR43289:SF6">
    <property type="entry name" value="SERINE_THREONINE-PROTEIN KINASE NEKL-3"/>
    <property type="match status" value="1"/>
</dbReference>
<dbReference type="GO" id="GO:0004674">
    <property type="term" value="F:protein serine/threonine kinase activity"/>
    <property type="evidence" value="ECO:0007669"/>
    <property type="project" value="UniProtKB-KW"/>
</dbReference>
<evidence type="ECO:0000256" key="6">
    <source>
        <dbReference type="ARBA" id="ARBA00022840"/>
    </source>
</evidence>
<evidence type="ECO:0000256" key="8">
    <source>
        <dbReference type="SAM" id="MobiDB-lite"/>
    </source>
</evidence>
<keyword evidence="5 11" id="KW-0418">Kinase</keyword>
<dbReference type="Proteomes" id="UP000277671">
    <property type="component" value="Unassembled WGS sequence"/>
</dbReference>
<feature type="region of interest" description="Disordered" evidence="8">
    <location>
        <begin position="421"/>
        <end position="461"/>
    </location>
</feature>
<dbReference type="SMART" id="SM00458">
    <property type="entry name" value="RICIN"/>
    <property type="match status" value="1"/>
</dbReference>
<dbReference type="PROSITE" id="PS50011">
    <property type="entry name" value="PROTEIN_KINASE_DOM"/>
    <property type="match status" value="1"/>
</dbReference>
<dbReference type="PROSITE" id="PS00107">
    <property type="entry name" value="PROTEIN_KINASE_ATP"/>
    <property type="match status" value="1"/>
</dbReference>
<evidence type="ECO:0000256" key="5">
    <source>
        <dbReference type="ARBA" id="ARBA00022777"/>
    </source>
</evidence>
<feature type="region of interest" description="Disordered" evidence="8">
    <location>
        <begin position="268"/>
        <end position="377"/>
    </location>
</feature>
<dbReference type="Gene3D" id="3.30.200.20">
    <property type="entry name" value="Phosphorylase Kinase, domain 1"/>
    <property type="match status" value="1"/>
</dbReference>
<dbReference type="SUPFAM" id="SSF50370">
    <property type="entry name" value="Ricin B-like lectins"/>
    <property type="match status" value="1"/>
</dbReference>
<evidence type="ECO:0000256" key="3">
    <source>
        <dbReference type="ARBA" id="ARBA00022679"/>
    </source>
</evidence>
<dbReference type="EMBL" id="RBKT01000001">
    <property type="protein sequence ID" value="RKR89074.1"/>
    <property type="molecule type" value="Genomic_DNA"/>
</dbReference>
<evidence type="ECO:0000256" key="7">
    <source>
        <dbReference type="PROSITE-ProRule" id="PRU10141"/>
    </source>
</evidence>
<keyword evidence="9" id="KW-0812">Transmembrane</keyword>
<dbReference type="InterPro" id="IPR000719">
    <property type="entry name" value="Prot_kinase_dom"/>
</dbReference>
<protein>
    <recommendedName>
        <fullName evidence="1">non-specific serine/threonine protein kinase</fullName>
        <ecNumber evidence="1">2.7.11.1</ecNumber>
    </recommendedName>
</protein>